<dbReference type="GO" id="GO:0005975">
    <property type="term" value="P:carbohydrate metabolic process"/>
    <property type="evidence" value="ECO:0007669"/>
    <property type="project" value="UniProtKB-ARBA"/>
</dbReference>
<evidence type="ECO:0000259" key="5">
    <source>
        <dbReference type="Pfam" id="PF25390"/>
    </source>
</evidence>
<dbReference type="Pfam" id="PF00415">
    <property type="entry name" value="RCC1"/>
    <property type="match status" value="1"/>
</dbReference>
<evidence type="ECO:0000256" key="2">
    <source>
        <dbReference type="ARBA" id="ARBA00022737"/>
    </source>
</evidence>
<accession>A0A6J4PW22</accession>
<dbReference type="InterPro" id="IPR000408">
    <property type="entry name" value="Reg_chr_condens"/>
</dbReference>
<dbReference type="InterPro" id="IPR058923">
    <property type="entry name" value="RCC1-like_dom"/>
</dbReference>
<dbReference type="GO" id="GO:0005737">
    <property type="term" value="C:cytoplasm"/>
    <property type="evidence" value="ECO:0007669"/>
    <property type="project" value="TreeGrafter"/>
</dbReference>
<feature type="signal peptide" evidence="4">
    <location>
        <begin position="1"/>
        <end position="40"/>
    </location>
</feature>
<feature type="domain" description="RCC1-like" evidence="5">
    <location>
        <begin position="49"/>
        <end position="325"/>
    </location>
</feature>
<reference evidence="6" key="1">
    <citation type="submission" date="2020-02" db="EMBL/GenBank/DDBJ databases">
        <authorList>
            <person name="Meier V. D."/>
        </authorList>
    </citation>
    <scope>NUCLEOTIDE SEQUENCE</scope>
    <source>
        <strain evidence="6">AVDCRST_MAG03</strain>
    </source>
</reference>
<dbReference type="PRINTS" id="PR00633">
    <property type="entry name" value="RCCNDNSATION"/>
</dbReference>
<feature type="region of interest" description="Disordered" evidence="3">
    <location>
        <begin position="587"/>
        <end position="607"/>
    </location>
</feature>
<organism evidence="6">
    <name type="scientific">uncultured Rubrobacteraceae bacterium</name>
    <dbReference type="NCBI Taxonomy" id="349277"/>
    <lineage>
        <taxon>Bacteria</taxon>
        <taxon>Bacillati</taxon>
        <taxon>Actinomycetota</taxon>
        <taxon>Rubrobacteria</taxon>
        <taxon>Rubrobacterales</taxon>
        <taxon>Rubrobacteraceae</taxon>
        <taxon>environmental samples</taxon>
    </lineage>
</organism>
<dbReference type="Gene3D" id="2.60.40.10">
    <property type="entry name" value="Immunoglobulins"/>
    <property type="match status" value="2"/>
</dbReference>
<sequence>MTGTRQGSAVGLSRSAFVMAATVALLAALSLVLASSPASAQTVKQPPNGVVTWGNDVFGQMGDGTAGSPSDPTTANGVGVATAVDAGASHALAVKPDGTVRAWGSNGNGQLGDGSTTTRTSPVTVEGLGDVKGVAGGAGHSLAVKNDGTVWAWGSDGSGASTTPSQVPGLSDVADVAAGGQFSLALKKDGTVWAWGDGQYGQLGHGSTADSSTPVQVQEGLGAPLTGIKAIAAGDRHAVAVKNDGTAWTWGTNALGQLGVNTADSYRARASRVVTVDGVLGNLVSVDAGKNHTVALDSGGNAWAWGDNSQGQIGIGYYGDDRDKATVTRLNDAAAFVAAAGDSSFAVMPDGMMWAWGNNRSGQLGLYNTTTRLPSPTKSKVLTGIEAVSGGQEFAIAHKNDTVAPKTSVYGGPSADLVAATTTEFTVLGGENSPYEFGLYYECSLDGEDYKPCDNVGDNFATQTYTDLSHGRHTFEARAVDGGGLVDQTPASRTWTVDRMPPETSITGTTPEEASSAKSAAFSFVSGGEADFSGFECSMDGATFSACSSPKEYAGLADGAHVFRVRALDALGNRDATPAEYGWTVDTTAPDAPGIASPSEGFTGNTGTFEVKGTAEPGSEVFVYDAASADYPVGSSDVPVGTARADESGNWGVAVSGLGEGDHFLSAVSYDAAGNASQRSAARKIVVDRTPPETSIDFGASGVVALGEAFFAFDSDGTEASYECSLDGEPFGVCPKRLSASYTDLADGNHIFRVRALDAVGNADPTPAERGWTVDRGAPTGTVKINKGAPSTKKRSVTLSLAAADPDPGSGVSKMRFSHNGRLWTDWKTYAPTRAWNLKAGDAGMRTVYVQFADRADNQSAVAKDTIRYKP</sequence>
<keyword evidence="2" id="KW-0677">Repeat</keyword>
<gene>
    <name evidence="6" type="ORF">AVDCRST_MAG03-2727</name>
</gene>
<dbReference type="Pfam" id="PF25390">
    <property type="entry name" value="WD40_RLD"/>
    <property type="match status" value="1"/>
</dbReference>
<evidence type="ECO:0000256" key="1">
    <source>
        <dbReference type="ARBA" id="ARBA00022658"/>
    </source>
</evidence>
<dbReference type="GO" id="GO:0005085">
    <property type="term" value="F:guanyl-nucleotide exchange factor activity"/>
    <property type="evidence" value="ECO:0007669"/>
    <property type="project" value="TreeGrafter"/>
</dbReference>
<feature type="chain" id="PRO_5026694886" evidence="4">
    <location>
        <begin position="41"/>
        <end position="871"/>
    </location>
</feature>
<name>A0A6J4PW22_9ACTN</name>
<dbReference type="PROSITE" id="PS50012">
    <property type="entry name" value="RCC1_3"/>
    <property type="match status" value="7"/>
</dbReference>
<protein>
    <submittedName>
        <fullName evidence="6">BNR repeat domain protein</fullName>
    </submittedName>
</protein>
<dbReference type="AlphaFoldDB" id="A0A6J4PW22"/>
<proteinExistence type="predicted"/>
<dbReference type="Gene3D" id="2.130.10.30">
    <property type="entry name" value="Regulator of chromosome condensation 1/beta-lactamase-inhibitor protein II"/>
    <property type="match status" value="3"/>
</dbReference>
<dbReference type="PANTHER" id="PTHR45982:SF1">
    <property type="entry name" value="REGULATOR OF CHROMOSOME CONDENSATION"/>
    <property type="match status" value="1"/>
</dbReference>
<dbReference type="InterPro" id="IPR051553">
    <property type="entry name" value="Ran_GTPase-activating"/>
</dbReference>
<dbReference type="PANTHER" id="PTHR45982">
    <property type="entry name" value="REGULATOR OF CHROMOSOME CONDENSATION"/>
    <property type="match status" value="1"/>
</dbReference>
<evidence type="ECO:0000256" key="3">
    <source>
        <dbReference type="SAM" id="MobiDB-lite"/>
    </source>
</evidence>
<keyword evidence="4" id="KW-0732">Signal</keyword>
<dbReference type="InterPro" id="IPR009091">
    <property type="entry name" value="RCC1/BLIP-II"/>
</dbReference>
<keyword evidence="1" id="KW-0344">Guanine-nucleotide releasing factor</keyword>
<dbReference type="PROSITE" id="PS00626">
    <property type="entry name" value="RCC1_2"/>
    <property type="match status" value="2"/>
</dbReference>
<evidence type="ECO:0000313" key="6">
    <source>
        <dbReference type="EMBL" id="CAA9423714.1"/>
    </source>
</evidence>
<dbReference type="InterPro" id="IPR013783">
    <property type="entry name" value="Ig-like_fold"/>
</dbReference>
<evidence type="ECO:0000256" key="4">
    <source>
        <dbReference type="SAM" id="SignalP"/>
    </source>
</evidence>
<feature type="region of interest" description="Disordered" evidence="3">
    <location>
        <begin position="98"/>
        <end position="121"/>
    </location>
</feature>
<dbReference type="EMBL" id="CADCUT010000164">
    <property type="protein sequence ID" value="CAA9423714.1"/>
    <property type="molecule type" value="Genomic_DNA"/>
</dbReference>
<dbReference type="SUPFAM" id="SSF50985">
    <property type="entry name" value="RCC1/BLIP-II"/>
    <property type="match status" value="2"/>
</dbReference>